<dbReference type="EMBL" id="LAZR01000193">
    <property type="protein sequence ID" value="KKN82890.1"/>
    <property type="molecule type" value="Genomic_DNA"/>
</dbReference>
<evidence type="ECO:0000256" key="1">
    <source>
        <dbReference type="ARBA" id="ARBA00004651"/>
    </source>
</evidence>
<name>A0A0F9TPB9_9ZZZZ</name>
<comment type="subcellular location">
    <subcellularLocation>
        <location evidence="1">Cell membrane</location>
        <topology evidence="1">Multi-pass membrane protein</topology>
    </subcellularLocation>
</comment>
<feature type="transmembrane region" description="Helical" evidence="6">
    <location>
        <begin position="83"/>
        <end position="105"/>
    </location>
</feature>
<reference evidence="7" key="1">
    <citation type="journal article" date="2015" name="Nature">
        <title>Complex archaea that bridge the gap between prokaryotes and eukaryotes.</title>
        <authorList>
            <person name="Spang A."/>
            <person name="Saw J.H."/>
            <person name="Jorgensen S.L."/>
            <person name="Zaremba-Niedzwiedzka K."/>
            <person name="Martijn J."/>
            <person name="Lind A.E."/>
            <person name="van Eijk R."/>
            <person name="Schleper C."/>
            <person name="Guy L."/>
            <person name="Ettema T.J."/>
        </authorList>
    </citation>
    <scope>NUCLEOTIDE SEQUENCE</scope>
</reference>
<dbReference type="InterPro" id="IPR005538">
    <property type="entry name" value="LrgA/CidA"/>
</dbReference>
<feature type="transmembrane region" description="Helical" evidence="6">
    <location>
        <begin position="58"/>
        <end position="77"/>
    </location>
</feature>
<evidence type="ECO:0000256" key="6">
    <source>
        <dbReference type="SAM" id="Phobius"/>
    </source>
</evidence>
<keyword evidence="3 6" id="KW-0812">Transmembrane</keyword>
<keyword evidence="5 6" id="KW-0472">Membrane</keyword>
<evidence type="ECO:0000256" key="2">
    <source>
        <dbReference type="ARBA" id="ARBA00022475"/>
    </source>
</evidence>
<feature type="transmembrane region" description="Helical" evidence="6">
    <location>
        <begin position="29"/>
        <end position="46"/>
    </location>
</feature>
<keyword evidence="2" id="KW-1003">Cell membrane</keyword>
<dbReference type="AlphaFoldDB" id="A0A0F9TPB9"/>
<comment type="caution">
    <text evidence="7">The sequence shown here is derived from an EMBL/GenBank/DDBJ whole genome shotgun (WGS) entry which is preliminary data.</text>
</comment>
<organism evidence="7">
    <name type="scientific">marine sediment metagenome</name>
    <dbReference type="NCBI Taxonomy" id="412755"/>
    <lineage>
        <taxon>unclassified sequences</taxon>
        <taxon>metagenomes</taxon>
        <taxon>ecological metagenomes</taxon>
    </lineage>
</organism>
<evidence type="ECO:0000256" key="3">
    <source>
        <dbReference type="ARBA" id="ARBA00022692"/>
    </source>
</evidence>
<evidence type="ECO:0000256" key="4">
    <source>
        <dbReference type="ARBA" id="ARBA00022989"/>
    </source>
</evidence>
<dbReference type="GO" id="GO:0005886">
    <property type="term" value="C:plasma membrane"/>
    <property type="evidence" value="ECO:0007669"/>
    <property type="project" value="UniProtKB-SubCell"/>
</dbReference>
<accession>A0A0F9TPB9</accession>
<keyword evidence="4 6" id="KW-1133">Transmembrane helix</keyword>
<evidence type="ECO:0000256" key="5">
    <source>
        <dbReference type="ARBA" id="ARBA00023136"/>
    </source>
</evidence>
<evidence type="ECO:0000313" key="7">
    <source>
        <dbReference type="EMBL" id="KKN82890.1"/>
    </source>
</evidence>
<protein>
    <recommendedName>
        <fullName evidence="8">LrgA family protein</fullName>
    </recommendedName>
</protein>
<dbReference type="Pfam" id="PF03788">
    <property type="entry name" value="LrgA"/>
    <property type="match status" value="1"/>
</dbReference>
<proteinExistence type="predicted"/>
<dbReference type="PANTHER" id="PTHR33931">
    <property type="entry name" value="HOLIN-LIKE PROTEIN CIDA-RELATED"/>
    <property type="match status" value="1"/>
</dbReference>
<gene>
    <name evidence="7" type="ORF">LCGC14_0304300</name>
</gene>
<sequence length="118" mass="12028">MLQAITAIFVCQLAGEAISVATALPLPGPVIGMALLFAALLIRGHVPQNLGAVGDGLLANLSLLFVPAGAGIMVHLARLEGDALAISITLVVSTLLTIAVTAFVMNRFGPGRKEQSDA</sequence>
<dbReference type="PANTHER" id="PTHR33931:SF2">
    <property type="entry name" value="HOLIN-LIKE PROTEIN CIDA"/>
    <property type="match status" value="1"/>
</dbReference>
<evidence type="ECO:0008006" key="8">
    <source>
        <dbReference type="Google" id="ProtNLM"/>
    </source>
</evidence>